<dbReference type="InterPro" id="IPR009783">
    <property type="entry name" value="DUF1348"/>
</dbReference>
<dbReference type="InterPro" id="IPR032710">
    <property type="entry name" value="NTF2-like_dom_sf"/>
</dbReference>
<dbReference type="Gene3D" id="3.10.450.50">
    <property type="match status" value="1"/>
</dbReference>
<evidence type="ECO:0008006" key="4">
    <source>
        <dbReference type="Google" id="ProtNLM"/>
    </source>
</evidence>
<sequence length="149" mass="17956">MWSQKGSGMADVERRPPVPPFTRETALAKVKAAENAWNSRNPEVVALAYTKDSEWRNRTEFFKGREAIKEFLTRKWAQELDYKLMKELWAYTDNHIAVRFEYEWRNQAGEWFRTHGNELWEFDEFGLMRRRDMSANDVPIKESERRYLD</sequence>
<evidence type="ECO:0000313" key="3">
    <source>
        <dbReference type="Proteomes" id="UP000822688"/>
    </source>
</evidence>
<dbReference type="AlphaFoldDB" id="A0A8T0H8F6"/>
<reference evidence="2" key="1">
    <citation type="submission" date="2020-06" db="EMBL/GenBank/DDBJ databases">
        <title>WGS assembly of Ceratodon purpureus strain R40.</title>
        <authorList>
            <person name="Carey S.B."/>
            <person name="Jenkins J."/>
            <person name="Shu S."/>
            <person name="Lovell J.T."/>
            <person name="Sreedasyam A."/>
            <person name="Maumus F."/>
            <person name="Tiley G.P."/>
            <person name="Fernandez-Pozo N."/>
            <person name="Barry K."/>
            <person name="Chen C."/>
            <person name="Wang M."/>
            <person name="Lipzen A."/>
            <person name="Daum C."/>
            <person name="Saski C.A."/>
            <person name="Payton A.C."/>
            <person name="Mcbreen J.C."/>
            <person name="Conrad R.E."/>
            <person name="Kollar L.M."/>
            <person name="Olsson S."/>
            <person name="Huttunen S."/>
            <person name="Landis J.B."/>
            <person name="Wickett N.J."/>
            <person name="Johnson M.G."/>
            <person name="Rensing S.A."/>
            <person name="Grimwood J."/>
            <person name="Schmutz J."/>
            <person name="Mcdaniel S.F."/>
        </authorList>
    </citation>
    <scope>NUCLEOTIDE SEQUENCE</scope>
    <source>
        <strain evidence="2">R40</strain>
    </source>
</reference>
<dbReference type="Proteomes" id="UP000822688">
    <property type="component" value="Chromosome 7"/>
</dbReference>
<gene>
    <name evidence="2" type="ORF">KC19_7G140900</name>
</gene>
<name>A0A8T0H8F6_CERPU</name>
<evidence type="ECO:0000313" key="2">
    <source>
        <dbReference type="EMBL" id="KAG0567520.1"/>
    </source>
</evidence>
<dbReference type="SUPFAM" id="SSF54427">
    <property type="entry name" value="NTF2-like"/>
    <property type="match status" value="1"/>
</dbReference>
<dbReference type="PANTHER" id="PTHR31757">
    <property type="entry name" value="SLL0781 PROTEIN"/>
    <property type="match status" value="1"/>
</dbReference>
<comment type="caution">
    <text evidence="2">The sequence shown here is derived from an EMBL/GenBank/DDBJ whole genome shotgun (WGS) entry which is preliminary data.</text>
</comment>
<feature type="region of interest" description="Disordered" evidence="1">
    <location>
        <begin position="1"/>
        <end position="20"/>
    </location>
</feature>
<dbReference type="EMBL" id="CM026428">
    <property type="protein sequence ID" value="KAG0567520.1"/>
    <property type="molecule type" value="Genomic_DNA"/>
</dbReference>
<accession>A0A8T0H8F6</accession>
<evidence type="ECO:0000256" key="1">
    <source>
        <dbReference type="SAM" id="MobiDB-lite"/>
    </source>
</evidence>
<proteinExistence type="predicted"/>
<keyword evidence="3" id="KW-1185">Reference proteome</keyword>
<organism evidence="2 3">
    <name type="scientific">Ceratodon purpureus</name>
    <name type="common">Fire moss</name>
    <name type="synonym">Dicranum purpureum</name>
    <dbReference type="NCBI Taxonomy" id="3225"/>
    <lineage>
        <taxon>Eukaryota</taxon>
        <taxon>Viridiplantae</taxon>
        <taxon>Streptophyta</taxon>
        <taxon>Embryophyta</taxon>
        <taxon>Bryophyta</taxon>
        <taxon>Bryophytina</taxon>
        <taxon>Bryopsida</taxon>
        <taxon>Dicranidae</taxon>
        <taxon>Pseudoditrichales</taxon>
        <taxon>Ditrichaceae</taxon>
        <taxon>Ceratodon</taxon>
    </lineage>
</organism>
<dbReference type="Pfam" id="PF07080">
    <property type="entry name" value="DUF1348"/>
    <property type="match status" value="1"/>
</dbReference>
<dbReference type="PANTHER" id="PTHR31757:SF0">
    <property type="entry name" value="SLL0781 PROTEIN"/>
    <property type="match status" value="1"/>
</dbReference>
<protein>
    <recommendedName>
        <fullName evidence="4">Nuclear transport factor 2 family protein</fullName>
    </recommendedName>
</protein>